<dbReference type="PANTHER" id="PTHR13802">
    <property type="entry name" value="MUCIN 4-RELATED"/>
    <property type="match status" value="1"/>
</dbReference>
<feature type="signal peptide" evidence="1">
    <location>
        <begin position="1"/>
        <end position="22"/>
    </location>
</feature>
<dbReference type="PROSITE" id="PS51220">
    <property type="entry name" value="NIDO"/>
    <property type="match status" value="1"/>
</dbReference>
<comment type="caution">
    <text evidence="3">The sequence shown here is derived from an EMBL/GenBank/DDBJ whole genome shotgun (WGS) entry which is preliminary data.</text>
</comment>
<evidence type="ECO:0000256" key="1">
    <source>
        <dbReference type="SAM" id="SignalP"/>
    </source>
</evidence>
<evidence type="ECO:0000313" key="4">
    <source>
        <dbReference type="Proteomes" id="UP001054945"/>
    </source>
</evidence>
<gene>
    <name evidence="3" type="primary">Tecta</name>
    <name evidence="3" type="ORF">CEXT_138251</name>
</gene>
<keyword evidence="4" id="KW-1185">Reference proteome</keyword>
<feature type="domain" description="NIDO" evidence="2">
    <location>
        <begin position="95"/>
        <end position="158"/>
    </location>
</feature>
<dbReference type="Pfam" id="PF06119">
    <property type="entry name" value="NIDO"/>
    <property type="match status" value="1"/>
</dbReference>
<reference evidence="3 4" key="1">
    <citation type="submission" date="2021-06" db="EMBL/GenBank/DDBJ databases">
        <title>Caerostris extrusa draft genome.</title>
        <authorList>
            <person name="Kono N."/>
            <person name="Arakawa K."/>
        </authorList>
    </citation>
    <scope>NUCLEOTIDE SEQUENCE [LARGE SCALE GENOMIC DNA]</scope>
</reference>
<proteinExistence type="predicted"/>
<evidence type="ECO:0000259" key="2">
    <source>
        <dbReference type="PROSITE" id="PS51220"/>
    </source>
</evidence>
<dbReference type="GO" id="GO:0007160">
    <property type="term" value="P:cell-matrix adhesion"/>
    <property type="evidence" value="ECO:0007669"/>
    <property type="project" value="InterPro"/>
</dbReference>
<dbReference type="EMBL" id="BPLR01001184">
    <property type="protein sequence ID" value="GIZ00618.1"/>
    <property type="molecule type" value="Genomic_DNA"/>
</dbReference>
<dbReference type="AlphaFoldDB" id="A0AAV4Y0F8"/>
<feature type="chain" id="PRO_5043472861" evidence="1">
    <location>
        <begin position="23"/>
        <end position="158"/>
    </location>
</feature>
<evidence type="ECO:0000313" key="3">
    <source>
        <dbReference type="EMBL" id="GIZ00618.1"/>
    </source>
</evidence>
<organism evidence="3 4">
    <name type="scientific">Caerostris extrusa</name>
    <name type="common">Bark spider</name>
    <name type="synonym">Caerostris bankana</name>
    <dbReference type="NCBI Taxonomy" id="172846"/>
    <lineage>
        <taxon>Eukaryota</taxon>
        <taxon>Metazoa</taxon>
        <taxon>Ecdysozoa</taxon>
        <taxon>Arthropoda</taxon>
        <taxon>Chelicerata</taxon>
        <taxon>Arachnida</taxon>
        <taxon>Araneae</taxon>
        <taxon>Araneomorphae</taxon>
        <taxon>Entelegynae</taxon>
        <taxon>Araneoidea</taxon>
        <taxon>Araneidae</taxon>
        <taxon>Caerostris</taxon>
    </lineage>
</organism>
<name>A0AAV4Y0F8_CAEEX</name>
<accession>A0AAV4Y0F8</accession>
<dbReference type="InterPro" id="IPR051495">
    <property type="entry name" value="Epithelial_Barrier/Signaling"/>
</dbReference>
<sequence>MAVAHLLPIAFSIFCLLGGSLAFPKSDLFPFGREQYLTADDDISSPEVPLSVPIIFYGNEYRTIYVNDNGLLSFLTEVPSFFNAQFPLTYPIIAPLYSDVDTRGAGRIYYRETQSGDLLERAARDIRSHFSNAGSFQPRSLFIATWDEVSFYEREQPR</sequence>
<dbReference type="PANTHER" id="PTHR13802:SF65">
    <property type="entry name" value="NIDOGEN"/>
    <property type="match status" value="1"/>
</dbReference>
<keyword evidence="1" id="KW-0732">Signal</keyword>
<protein>
    <submittedName>
        <fullName evidence="3">Alpha-tectorin</fullName>
    </submittedName>
</protein>
<dbReference type="Proteomes" id="UP001054945">
    <property type="component" value="Unassembled WGS sequence"/>
</dbReference>
<dbReference type="InterPro" id="IPR003886">
    <property type="entry name" value="NIDO_dom"/>
</dbReference>